<proteinExistence type="inferred from homology"/>
<protein>
    <submittedName>
        <fullName evidence="6">Putative glycoside hydrolase family 2 protein</fullName>
    </submittedName>
</protein>
<evidence type="ECO:0000313" key="6">
    <source>
        <dbReference type="EMBL" id="EMR66846.1"/>
    </source>
</evidence>
<dbReference type="KEGG" id="ela:UCREL1_6154"/>
<keyword evidence="2 6" id="KW-0378">Hydrolase</keyword>
<dbReference type="InterPro" id="IPR036156">
    <property type="entry name" value="Beta-gal/glucu_dom_sf"/>
</dbReference>
<dbReference type="STRING" id="1287681.M7TAE3"/>
<dbReference type="InterPro" id="IPR013783">
    <property type="entry name" value="Ig-like_fold"/>
</dbReference>
<dbReference type="PANTHER" id="PTHR42732:SF4">
    <property type="entry name" value="BETA-MANNOSIDASE"/>
    <property type="match status" value="1"/>
</dbReference>
<dbReference type="AlphaFoldDB" id="M7TAE3"/>
<name>M7TAE3_EUTLA</name>
<dbReference type="EMBL" id="KB706579">
    <property type="protein sequence ID" value="EMR66846.1"/>
    <property type="molecule type" value="Genomic_DNA"/>
</dbReference>
<keyword evidence="7" id="KW-1185">Reference proteome</keyword>
<dbReference type="InterPro" id="IPR051913">
    <property type="entry name" value="GH2_Domain-Containing"/>
</dbReference>
<evidence type="ECO:0000259" key="5">
    <source>
        <dbReference type="Pfam" id="PF02836"/>
    </source>
</evidence>
<dbReference type="Proteomes" id="UP000012174">
    <property type="component" value="Unassembled WGS sequence"/>
</dbReference>
<dbReference type="GO" id="GO:0005975">
    <property type="term" value="P:carbohydrate metabolic process"/>
    <property type="evidence" value="ECO:0007669"/>
    <property type="project" value="InterPro"/>
</dbReference>
<dbReference type="InterPro" id="IPR008979">
    <property type="entry name" value="Galactose-bd-like_sf"/>
</dbReference>
<dbReference type="Gene3D" id="3.20.20.80">
    <property type="entry name" value="Glycosidases"/>
    <property type="match status" value="1"/>
</dbReference>
<dbReference type="GO" id="GO:0004553">
    <property type="term" value="F:hydrolase activity, hydrolyzing O-glycosyl compounds"/>
    <property type="evidence" value="ECO:0007669"/>
    <property type="project" value="InterPro"/>
</dbReference>
<evidence type="ECO:0000313" key="7">
    <source>
        <dbReference type="Proteomes" id="UP000012174"/>
    </source>
</evidence>
<dbReference type="SUPFAM" id="SSF51445">
    <property type="entry name" value="(Trans)glycosidases"/>
    <property type="match status" value="1"/>
</dbReference>
<evidence type="ECO:0000256" key="2">
    <source>
        <dbReference type="ARBA" id="ARBA00022801"/>
    </source>
</evidence>
<dbReference type="HOGENOM" id="CLU_009935_2_1_1"/>
<dbReference type="SUPFAM" id="SSF49785">
    <property type="entry name" value="Galactose-binding domain-like"/>
    <property type="match status" value="1"/>
</dbReference>
<gene>
    <name evidence="6" type="ORF">UCREL1_6154</name>
</gene>
<dbReference type="InterPro" id="IPR017853">
    <property type="entry name" value="GH"/>
</dbReference>
<sequence>MAYSSKDTYPRPDFVHANQRWSPINDGWTILYDDEDVGLGEAWQINGVPDKVALAAPGTDAEAQAQRLAAFPELKEKGFDAKTRTENTKQAINVPFVFQTPASGIHHIEAHEVLWYERAFSDPRGAEKADVDASRGDRVLLRFGAVDYEMTLWASGHLVGQHRGGHVPFDLDVTDALANAWKNTGKGDLKLVMRVRDSPYDLAQPRGKQYWGPQPEDLSADSKLRGNSSYGTILKSNNIADGLLEAKVAVLGRRSGHKYSVEIEGKLHGISVATKKVDLPKDKDYAFLDLNLSLTKDQKLTSPHALVEAAPLNDPRAWADGVALWSPDHPTLYDVIIRLYDSSGKVVDEVDTYTGFRSLDWSKGDRTFRLNGQPLFQALCLDQGYWPETGMTPPSPESLKVDIELSKKMGFNGCRKHQKVEDPLFLYWADKLGYLVWGEIANAYEFNQEYTARFEQEWKEAVMRDINHPSIITWTPVNESWGYPSLKDNVEQRNHIRSLYYLTKTLDPTRPVNDNCGWEHVLTDLSTFHDYNDAPALEKSCATLESILGTKLANRGFFAGPIISADGKTIDEGTKHKEGAPVLNTEFGGVNIKPSAEGQAGERDWGYTTASDPQDLLKRIEALMMAVVRPGHICSFVYTQLTDIEQEVNGLYSFDRKEKIPAVEVKKIIDRVAKVYYDSLKK</sequence>
<comment type="similarity">
    <text evidence="1">Belongs to the glycosyl hydrolase 2 family.</text>
</comment>
<dbReference type="PANTHER" id="PTHR42732">
    <property type="entry name" value="BETA-GALACTOSIDASE"/>
    <property type="match status" value="1"/>
</dbReference>
<evidence type="ECO:0000256" key="3">
    <source>
        <dbReference type="ARBA" id="ARBA00023295"/>
    </source>
</evidence>
<dbReference type="SUPFAM" id="SSF49303">
    <property type="entry name" value="beta-Galactosidase/glucuronidase domain"/>
    <property type="match status" value="1"/>
</dbReference>
<accession>M7TAE3</accession>
<dbReference type="InterPro" id="IPR006103">
    <property type="entry name" value="Glyco_hydro_2_cat"/>
</dbReference>
<dbReference type="OrthoDB" id="20872at2759"/>
<evidence type="ECO:0000259" key="4">
    <source>
        <dbReference type="Pfam" id="PF00703"/>
    </source>
</evidence>
<dbReference type="OMA" id="LWAPEHP"/>
<evidence type="ECO:0000256" key="1">
    <source>
        <dbReference type="ARBA" id="ARBA00007401"/>
    </source>
</evidence>
<dbReference type="Gene3D" id="2.60.120.260">
    <property type="entry name" value="Galactose-binding domain-like"/>
    <property type="match status" value="1"/>
</dbReference>
<keyword evidence="3" id="KW-0326">Glycosidase</keyword>
<dbReference type="Gene3D" id="2.60.40.10">
    <property type="entry name" value="Immunoglobulins"/>
    <property type="match status" value="1"/>
</dbReference>
<organism evidence="6 7">
    <name type="scientific">Eutypa lata (strain UCR-EL1)</name>
    <name type="common">Grapevine dieback disease fungus</name>
    <name type="synonym">Eutypa armeniacae</name>
    <dbReference type="NCBI Taxonomy" id="1287681"/>
    <lineage>
        <taxon>Eukaryota</taxon>
        <taxon>Fungi</taxon>
        <taxon>Dikarya</taxon>
        <taxon>Ascomycota</taxon>
        <taxon>Pezizomycotina</taxon>
        <taxon>Sordariomycetes</taxon>
        <taxon>Xylariomycetidae</taxon>
        <taxon>Xylariales</taxon>
        <taxon>Diatrypaceae</taxon>
        <taxon>Eutypa</taxon>
    </lineage>
</organism>
<feature type="domain" description="Glycoside hydrolase family 2 catalytic" evidence="5">
    <location>
        <begin position="398"/>
        <end position="544"/>
    </location>
</feature>
<dbReference type="Pfam" id="PF00703">
    <property type="entry name" value="Glyco_hydro_2"/>
    <property type="match status" value="1"/>
</dbReference>
<reference evidence="7" key="1">
    <citation type="journal article" date="2013" name="Genome Announc.">
        <title>Draft genome sequence of the grapevine dieback fungus Eutypa lata UCR-EL1.</title>
        <authorList>
            <person name="Blanco-Ulate B."/>
            <person name="Rolshausen P.E."/>
            <person name="Cantu D."/>
        </authorList>
    </citation>
    <scope>NUCLEOTIDE SEQUENCE [LARGE SCALE GENOMIC DNA]</scope>
    <source>
        <strain evidence="7">UCR-EL1</strain>
    </source>
</reference>
<dbReference type="InterPro" id="IPR006102">
    <property type="entry name" value="Ig-like_GH2"/>
</dbReference>
<dbReference type="eggNOG" id="KOG2024">
    <property type="taxonomic scope" value="Eukaryota"/>
</dbReference>
<feature type="domain" description="Glycoside hydrolase family 2 immunoglobulin-like beta-sandwich" evidence="4">
    <location>
        <begin position="320"/>
        <end position="357"/>
    </location>
</feature>
<dbReference type="Pfam" id="PF02836">
    <property type="entry name" value="Glyco_hydro_2_C"/>
    <property type="match status" value="1"/>
</dbReference>